<evidence type="ECO:0000256" key="6">
    <source>
        <dbReference type="ARBA" id="ARBA00022801"/>
    </source>
</evidence>
<comment type="similarity">
    <text evidence="2">Belongs to the DNA/RNA non-specific endonuclease family.</text>
</comment>
<dbReference type="SMART" id="SM00477">
    <property type="entry name" value="NUC"/>
    <property type="match status" value="1"/>
</dbReference>
<dbReference type="RefSeq" id="WP_318600515.1">
    <property type="nucleotide sequence ID" value="NZ_JAWSTH010000116.1"/>
</dbReference>
<evidence type="ECO:0000313" key="11">
    <source>
        <dbReference type="Proteomes" id="UP001284601"/>
    </source>
</evidence>
<dbReference type="Gene3D" id="2.40.10.10">
    <property type="entry name" value="Trypsin-like serine proteases"/>
    <property type="match status" value="1"/>
</dbReference>
<keyword evidence="6" id="KW-0378">Hydrolase</keyword>
<dbReference type="InterPro" id="IPR040255">
    <property type="entry name" value="Non-specific_endonuclease"/>
</dbReference>
<evidence type="ECO:0000259" key="9">
    <source>
        <dbReference type="SMART" id="SM00892"/>
    </source>
</evidence>
<dbReference type="InterPro" id="IPR018524">
    <property type="entry name" value="DNA/RNA_endonuclease_AS"/>
</dbReference>
<dbReference type="InterPro" id="IPR009003">
    <property type="entry name" value="Peptidase_S1_PA"/>
</dbReference>
<dbReference type="SUPFAM" id="SSF54060">
    <property type="entry name" value="His-Me finger endonucleases"/>
    <property type="match status" value="1"/>
</dbReference>
<comment type="cofactor">
    <cofactor evidence="1">
        <name>Mg(2+)</name>
        <dbReference type="ChEBI" id="CHEBI:18420"/>
    </cofactor>
</comment>
<sequence length="618" mass="66985">MGENVLTDRATAEAIVRQVAETYLRDPNITSVGLGYKLRDGVSTGELAVQFTVASKVVPEAVDAISRPIPPTISVNGIELPTDVIEREYHVQPVAVTVEAVAERKRRVDPIVPGISIGHIASTAGTLGCLAADRVTGAVRLLSNWHVFHGTEGQLGDAIVQPGPFDDNRIAANVCGRLERSFVGLAGDCAIASLSGREASDELLELGVAVRQLGDPELGDKVVKSGRTTAVTRGIVTRVHTITKIAYGDDDVEHQIGGFEIGPDPGHPAANGEISMGGDSGSAWMAVGARDEPRDMMLGLHFAGETTLDPDEHAVACYASSVFRKLEIEPLAPEVPGPVLVREEQRGYDLDFLPGHVIDLPAAVAHVDTDYAPTIEGNTVRHYTHFSLAMSASRRFCRWVAWNVDGDGLKQLSRDGIPFVLDDAYEPRFQVDDRLYRNNRLDRGHIARRADLLWGTRAEAERANEDSFFFTNITPQLDDFNQSSKQGLWGELEDAIFEDVRVDALRISLFGGPIFKDNDFQHLGVLVPRSFWKVIAYVEGGTLKAKGFVLTQDDLEAKVESLGLDEFNLYQLPLSELSATIGLGFGPLADADTLRGAPEALGGATVRRIERRGQISAA</sequence>
<evidence type="ECO:0000256" key="2">
    <source>
        <dbReference type="ARBA" id="ARBA00010052"/>
    </source>
</evidence>
<dbReference type="InterPro" id="IPR043504">
    <property type="entry name" value="Peptidase_S1_PA_chymotrypsin"/>
</dbReference>
<organism evidence="10 11">
    <name type="scientific">Conexibacter stalactiti</name>
    <dbReference type="NCBI Taxonomy" id="1940611"/>
    <lineage>
        <taxon>Bacteria</taxon>
        <taxon>Bacillati</taxon>
        <taxon>Actinomycetota</taxon>
        <taxon>Thermoleophilia</taxon>
        <taxon>Solirubrobacterales</taxon>
        <taxon>Conexibacteraceae</taxon>
        <taxon>Conexibacter</taxon>
    </lineage>
</organism>
<evidence type="ECO:0000259" key="8">
    <source>
        <dbReference type="SMART" id="SM00477"/>
    </source>
</evidence>
<dbReference type="PROSITE" id="PS01070">
    <property type="entry name" value="NUCLEASE_NON_SPEC"/>
    <property type="match status" value="1"/>
</dbReference>
<dbReference type="SMART" id="SM00892">
    <property type="entry name" value="Endonuclease_NS"/>
    <property type="match status" value="1"/>
</dbReference>
<dbReference type="Gene3D" id="3.40.570.10">
    <property type="entry name" value="Extracellular Endonuclease, subunit A"/>
    <property type="match status" value="1"/>
</dbReference>
<evidence type="ECO:0000256" key="7">
    <source>
        <dbReference type="ARBA" id="ARBA00022842"/>
    </source>
</evidence>
<evidence type="ECO:0000256" key="4">
    <source>
        <dbReference type="ARBA" id="ARBA00022723"/>
    </source>
</evidence>
<protein>
    <submittedName>
        <fullName evidence="10">DNA/RNA non-specific endonuclease</fullName>
    </submittedName>
</protein>
<dbReference type="InterPro" id="IPR044925">
    <property type="entry name" value="His-Me_finger_sf"/>
</dbReference>
<dbReference type="EMBL" id="JAWSTH010000116">
    <property type="protein sequence ID" value="MDW5598046.1"/>
    <property type="molecule type" value="Genomic_DNA"/>
</dbReference>
<keyword evidence="4" id="KW-0479">Metal-binding</keyword>
<dbReference type="Proteomes" id="UP001284601">
    <property type="component" value="Unassembled WGS sequence"/>
</dbReference>
<dbReference type="GO" id="GO:0004519">
    <property type="term" value="F:endonuclease activity"/>
    <property type="evidence" value="ECO:0007669"/>
    <property type="project" value="UniProtKB-KW"/>
</dbReference>
<name>A0ABU4HXN4_9ACTN</name>
<dbReference type="InterPro" id="IPR001604">
    <property type="entry name" value="Endo_G_ENPP1-like_dom"/>
</dbReference>
<dbReference type="InterPro" id="IPR044929">
    <property type="entry name" value="DNA/RNA_non-sp_Endonuclease_sf"/>
</dbReference>
<feature type="domain" description="ENPP1-3/EXOG-like endonuclease/phosphodiesterase" evidence="8">
    <location>
        <begin position="383"/>
        <end position="592"/>
    </location>
</feature>
<accession>A0ABU4HXN4</accession>
<keyword evidence="11" id="KW-1185">Reference proteome</keyword>
<dbReference type="PANTHER" id="PTHR13966">
    <property type="entry name" value="ENDONUCLEASE RELATED"/>
    <property type="match status" value="1"/>
</dbReference>
<reference evidence="10 11" key="2">
    <citation type="submission" date="2023-10" db="EMBL/GenBank/DDBJ databases">
        <authorList>
            <person name="Han X.F."/>
        </authorList>
    </citation>
    <scope>NUCLEOTIDE SEQUENCE [LARGE SCALE GENOMIC DNA]</scope>
    <source>
        <strain evidence="10 11">KCTC 39840</strain>
    </source>
</reference>
<keyword evidence="5 10" id="KW-0255">Endonuclease</keyword>
<evidence type="ECO:0000256" key="5">
    <source>
        <dbReference type="ARBA" id="ARBA00022759"/>
    </source>
</evidence>
<proteinExistence type="inferred from homology"/>
<reference evidence="11" key="1">
    <citation type="submission" date="2023-07" db="EMBL/GenBank/DDBJ databases">
        <title>Conexibacter stalactiti sp. nov., isolated from stalactites in a lava cave and emended description of the genus Conexibacter.</title>
        <authorList>
            <person name="Lee S.D."/>
        </authorList>
    </citation>
    <scope>NUCLEOTIDE SEQUENCE [LARGE SCALE GENOMIC DNA]</scope>
    <source>
        <strain evidence="11">KCTC 39840</strain>
    </source>
</reference>
<dbReference type="SUPFAM" id="SSF50494">
    <property type="entry name" value="Trypsin-like serine proteases"/>
    <property type="match status" value="1"/>
</dbReference>
<evidence type="ECO:0000256" key="3">
    <source>
        <dbReference type="ARBA" id="ARBA00022722"/>
    </source>
</evidence>
<comment type="caution">
    <text evidence="10">The sequence shown here is derived from an EMBL/GenBank/DDBJ whole genome shotgun (WGS) entry which is preliminary data.</text>
</comment>
<evidence type="ECO:0000256" key="1">
    <source>
        <dbReference type="ARBA" id="ARBA00001946"/>
    </source>
</evidence>
<dbReference type="InterPro" id="IPR020821">
    <property type="entry name" value="ENPP1-3/EXOG-like_nuc-like"/>
</dbReference>
<keyword evidence="7" id="KW-0460">Magnesium</keyword>
<evidence type="ECO:0000313" key="10">
    <source>
        <dbReference type="EMBL" id="MDW5598046.1"/>
    </source>
</evidence>
<gene>
    <name evidence="10" type="ORF">R7226_27065</name>
</gene>
<dbReference type="Pfam" id="PF01223">
    <property type="entry name" value="Endonuclease_NS"/>
    <property type="match status" value="1"/>
</dbReference>
<keyword evidence="3" id="KW-0540">Nuclease</keyword>
<feature type="domain" description="DNA/RNA non-specific endonuclease/pyrophosphatase/phosphodiesterase" evidence="9">
    <location>
        <begin position="382"/>
        <end position="592"/>
    </location>
</feature>
<dbReference type="PANTHER" id="PTHR13966:SF5">
    <property type="entry name" value="ENDONUCLEASE G, MITOCHONDRIAL"/>
    <property type="match status" value="1"/>
</dbReference>